<feature type="region of interest" description="Disordered" evidence="3">
    <location>
        <begin position="1"/>
        <end position="39"/>
    </location>
</feature>
<dbReference type="InterPro" id="IPR001810">
    <property type="entry name" value="F-box_dom"/>
</dbReference>
<dbReference type="SMART" id="SM00364">
    <property type="entry name" value="LRR_BAC"/>
    <property type="match status" value="5"/>
</dbReference>
<dbReference type="Pfam" id="PF12937">
    <property type="entry name" value="F-box-like"/>
    <property type="match status" value="1"/>
</dbReference>
<dbReference type="InterPro" id="IPR003591">
    <property type="entry name" value="Leu-rich_rpt_typical-subtyp"/>
</dbReference>
<dbReference type="SMART" id="SM00369">
    <property type="entry name" value="LRR_TYP"/>
    <property type="match status" value="9"/>
</dbReference>
<gene>
    <name evidence="5" type="ORF">M0811_02996</name>
</gene>
<reference evidence="5" key="1">
    <citation type="submission" date="2022-10" db="EMBL/GenBank/DDBJ databases">
        <title>Novel sulphate-reducing endosymbionts in the free-living metamonad Anaeramoeba.</title>
        <authorList>
            <person name="Jerlstrom-Hultqvist J."/>
            <person name="Cepicka I."/>
            <person name="Gallot-Lavallee L."/>
            <person name="Salas-Leiva D."/>
            <person name="Curtis B.A."/>
            <person name="Zahonova K."/>
            <person name="Pipaliya S."/>
            <person name="Dacks J."/>
            <person name="Roger A.J."/>
        </authorList>
    </citation>
    <scope>NUCLEOTIDE SEQUENCE</scope>
    <source>
        <strain evidence="5">BMAN</strain>
    </source>
</reference>
<accession>A0A9Q0L7I3</accession>
<feature type="domain" description="F-box" evidence="4">
    <location>
        <begin position="56"/>
        <end position="102"/>
    </location>
</feature>
<dbReference type="PROSITE" id="PS51450">
    <property type="entry name" value="LRR"/>
    <property type="match status" value="4"/>
</dbReference>
<sequence length="503" mass="57898">MGNTQEKKQINKGNQNSNSNPNEKEKEKEKEIEEEIEEEKRAEFDGFFQKENEEEFSMFYDIPDDLVIYICRFLDQNQLILLAQSCKKFEELAFEPCLWNDRSISLYQTVNRFTIVRLTRTVEHLQGIRMKHCRIQNLPSFFDEMKKRCGDLKTLELHSCFVENPSKEETKLGSIAQLSSSLKNLPQLTELSLPSSRLGTIPPEIYKLKQLQKLNLVANQFNSNPFTSKISNLDSLKELRLDMNDISIIEPNIFKLKHMEVLSFSFNSISALPSEIGNLTELRNLRLSNNSISFLPNTMKSLLSLKTIEIGSNRLGSFPDVLLECQDLERIELFNNQIRTIPNEINKLSNLKVLKLNSNQIQEIPSNLFKLEHLEFLDLRLNQISSIPIEISNAKSLHHLIIFGNKLTSLPHTICFLHLQQLSVQGNQILSLPSEFGDTQFALTNSLTHLDLSSNSLTEISESIINMKNLLYLDLTKNSGNSSLAYTLRSYFKDWPNLTYKLD</sequence>
<dbReference type="InterPro" id="IPR055414">
    <property type="entry name" value="LRR_R13L4/SHOC2-like"/>
</dbReference>
<evidence type="ECO:0000256" key="3">
    <source>
        <dbReference type="SAM" id="MobiDB-lite"/>
    </source>
</evidence>
<dbReference type="PANTHER" id="PTHR48051">
    <property type="match status" value="1"/>
</dbReference>
<evidence type="ECO:0000313" key="6">
    <source>
        <dbReference type="Proteomes" id="UP001149090"/>
    </source>
</evidence>
<proteinExistence type="predicted"/>
<dbReference type="Proteomes" id="UP001149090">
    <property type="component" value="Unassembled WGS sequence"/>
</dbReference>
<keyword evidence="2" id="KW-0677">Repeat</keyword>
<evidence type="ECO:0000259" key="4">
    <source>
        <dbReference type="PROSITE" id="PS50181"/>
    </source>
</evidence>
<dbReference type="SUPFAM" id="SSF52058">
    <property type="entry name" value="L domain-like"/>
    <property type="match status" value="1"/>
</dbReference>
<dbReference type="Pfam" id="PF00560">
    <property type="entry name" value="LRR_1"/>
    <property type="match status" value="1"/>
</dbReference>
<dbReference type="OrthoDB" id="660555at2759"/>
<feature type="compositionally biased region" description="Low complexity" evidence="3">
    <location>
        <begin position="11"/>
        <end position="21"/>
    </location>
</feature>
<evidence type="ECO:0000313" key="5">
    <source>
        <dbReference type="EMBL" id="KAJ5067806.1"/>
    </source>
</evidence>
<dbReference type="Gene3D" id="1.20.1280.50">
    <property type="match status" value="1"/>
</dbReference>
<organism evidence="5 6">
    <name type="scientific">Anaeramoeba ignava</name>
    <name type="common">Anaerobic marine amoeba</name>
    <dbReference type="NCBI Taxonomy" id="1746090"/>
    <lineage>
        <taxon>Eukaryota</taxon>
        <taxon>Metamonada</taxon>
        <taxon>Anaeramoebidae</taxon>
        <taxon>Anaeramoeba</taxon>
    </lineage>
</organism>
<dbReference type="Pfam" id="PF23598">
    <property type="entry name" value="LRR_14"/>
    <property type="match status" value="1"/>
</dbReference>
<dbReference type="InterPro" id="IPR050216">
    <property type="entry name" value="LRR_domain-containing"/>
</dbReference>
<dbReference type="InterPro" id="IPR001611">
    <property type="entry name" value="Leu-rich_rpt"/>
</dbReference>
<feature type="compositionally biased region" description="Basic and acidic residues" evidence="3">
    <location>
        <begin position="22"/>
        <end position="31"/>
    </location>
</feature>
<dbReference type="Gene3D" id="3.80.10.10">
    <property type="entry name" value="Ribonuclease Inhibitor"/>
    <property type="match status" value="3"/>
</dbReference>
<dbReference type="EMBL" id="JAPDFW010000125">
    <property type="protein sequence ID" value="KAJ5067806.1"/>
    <property type="molecule type" value="Genomic_DNA"/>
</dbReference>
<keyword evidence="1" id="KW-0433">Leucine-rich repeat</keyword>
<dbReference type="InterPro" id="IPR036047">
    <property type="entry name" value="F-box-like_dom_sf"/>
</dbReference>
<protein>
    <submittedName>
        <fullName evidence="5">Leucine rich repeat containing protein</fullName>
    </submittedName>
</protein>
<evidence type="ECO:0000256" key="1">
    <source>
        <dbReference type="ARBA" id="ARBA00022614"/>
    </source>
</evidence>
<evidence type="ECO:0000256" key="2">
    <source>
        <dbReference type="ARBA" id="ARBA00022737"/>
    </source>
</evidence>
<dbReference type="InterPro" id="IPR032675">
    <property type="entry name" value="LRR_dom_sf"/>
</dbReference>
<dbReference type="PROSITE" id="PS50181">
    <property type="entry name" value="FBOX"/>
    <property type="match status" value="1"/>
</dbReference>
<dbReference type="SMART" id="SM00365">
    <property type="entry name" value="LRR_SD22"/>
    <property type="match status" value="6"/>
</dbReference>
<dbReference type="SUPFAM" id="SSF81383">
    <property type="entry name" value="F-box domain"/>
    <property type="match status" value="1"/>
</dbReference>
<dbReference type="PANTHER" id="PTHR48051:SF1">
    <property type="entry name" value="RAS SUPPRESSOR PROTEIN 1"/>
    <property type="match status" value="1"/>
</dbReference>
<dbReference type="GO" id="GO:0005737">
    <property type="term" value="C:cytoplasm"/>
    <property type="evidence" value="ECO:0007669"/>
    <property type="project" value="TreeGrafter"/>
</dbReference>
<keyword evidence="6" id="KW-1185">Reference proteome</keyword>
<dbReference type="AlphaFoldDB" id="A0A9Q0L7I3"/>
<name>A0A9Q0L7I3_ANAIG</name>
<comment type="caution">
    <text evidence="5">The sequence shown here is derived from an EMBL/GenBank/DDBJ whole genome shotgun (WGS) entry which is preliminary data.</text>
</comment>